<dbReference type="InterPro" id="IPR008979">
    <property type="entry name" value="Galactose-bd-like_sf"/>
</dbReference>
<dbReference type="SUPFAM" id="SSF49854">
    <property type="entry name" value="Spermadhesin, CUB domain"/>
    <property type="match status" value="1"/>
</dbReference>
<dbReference type="InterPro" id="IPR051221">
    <property type="entry name" value="LDLR-related"/>
</dbReference>
<dbReference type="CDD" id="cd00112">
    <property type="entry name" value="LDLa"/>
    <property type="match status" value="5"/>
</dbReference>
<dbReference type="SUPFAM" id="SSF49785">
    <property type="entry name" value="Galactose-binding domain-like"/>
    <property type="match status" value="1"/>
</dbReference>
<dbReference type="SUPFAM" id="SSF57424">
    <property type="entry name" value="LDL receptor-like module"/>
    <property type="match status" value="5"/>
</dbReference>
<feature type="disulfide bond" evidence="10">
    <location>
        <begin position="851"/>
        <end position="869"/>
    </location>
</feature>
<dbReference type="PROSITE" id="PS51450">
    <property type="entry name" value="LRR"/>
    <property type="match status" value="1"/>
</dbReference>
<feature type="disulfide bond" evidence="10">
    <location>
        <begin position="844"/>
        <end position="856"/>
    </location>
</feature>
<dbReference type="PROSITE" id="PS50068">
    <property type="entry name" value="LDLRA_2"/>
    <property type="match status" value="6"/>
</dbReference>
<keyword evidence="2" id="KW-0433">Leucine-rich repeat</keyword>
<feature type="disulfide bond" evidence="10">
    <location>
        <begin position="1072"/>
        <end position="1087"/>
    </location>
</feature>
<feature type="disulfide bond" evidence="10">
    <location>
        <begin position="888"/>
        <end position="906"/>
    </location>
</feature>
<feature type="disulfide bond" evidence="10">
    <location>
        <begin position="1060"/>
        <end position="1078"/>
    </location>
</feature>
<dbReference type="SMART" id="SM00192">
    <property type="entry name" value="LDLa"/>
    <property type="match status" value="6"/>
</dbReference>
<feature type="disulfide bond" evidence="10">
    <location>
        <begin position="1092"/>
        <end position="1104"/>
    </location>
</feature>
<evidence type="ECO:0000256" key="7">
    <source>
        <dbReference type="ARBA" id="ARBA00023157"/>
    </source>
</evidence>
<evidence type="ECO:0000313" key="14">
    <source>
        <dbReference type="Proteomes" id="UP000596742"/>
    </source>
</evidence>
<keyword evidence="8" id="KW-0675">Receptor</keyword>
<evidence type="ECO:0000256" key="4">
    <source>
        <dbReference type="ARBA" id="ARBA00022737"/>
    </source>
</evidence>
<comment type="caution">
    <text evidence="13">The sequence shown here is derived from an EMBL/GenBank/DDBJ whole genome shotgun (WGS) entry which is preliminary data.</text>
</comment>
<sequence length="1433" mass="164128">MYGCPEDNWEMWYINLTLPISSNDMYWESSGTFYLIRFNYYAYYSHRKDLHILGPYSNRSFQLNFCVRESNDSSGIQTTQGNFCLFDIGKGCANGFKEGNMTLRGYHINMVGFGIHSEKSTSVIFCCKEDNTSNLSEVFPHEYPFVLLKGPSKAHCEHINDMTVSEDTMFMIRHGVKWPFYGTIPNVTLTDTHIGIPFCVYQPKSYSNPIGLEELQNPYPLSEVYSIGRPVYSSPYLKSSSNNPNFVVDEGLPGVFSGMFSTVLTVDLIVPTTVQGVTLHGWYQMKRMFIHSFVVELGLQENNLIQYGEDGFNPKIFTVNTIQDVHILQKFWFLREILARYIKIKVIEPSDEIACFKAEFIGCQIYGCRNIWCKESEGSLFRQPKKSIDMGFASVRHIETHYYRICDNSSMNFEECQQLTMAKGYIGNVYEESRNHCCYYNTSSTNRHYKHNWKRNEFEDVITSERLCFSGFDRLTYPLTESKMFQATAGYIDNIYSPLFPSNYPQVINQHTTVHSSPGMYLKLTIIYASFANTETEEQLQQSGHSYMHPSTCKDTLSVDIGTGKDIQITRNNQERYRYASFMATGDYIKIHFKSCFTYTITENAMYQLQIESIEYPGCGVNTMKYAQCTAKKAYISSYLYPSLYTASDTNTWKIRGRYGQYIELMFIELDVKIKSLIDSYVEVFDFDLREKRSESLGRFTKATMPHISLISSWHMMDVEFRVGNDLTGRGFLGLYTIKDTVFETISNVSVTDVRKILRGNKGISIHNQSLFTCGNGEVISQLAVCDTYNDCSDRSDEQKCGTACSSSQYQCADGSCIHFTFYCDHIKHCNDGSDEQHCQWRSCKDGEWQCNNKQCIHSAKRCDVTTNCFDESDEKDCETCSFNTYQCFDKSCISQDRVCDTTPDCPGRYLEDEYGCSYSVIHTSCEQWWLNGARLNGMYLIDQETKGTDWRQADVNRVFTDDVVISNSDRIPFYYYTVPKISYSDEGFSDLRVGPVVCRSEISKNVSRIQSLCYDGKLYNYTDHCIMRVNERSDINGCRDMTQLQNCENDVCQSGFYKCKEGHCIASSLVCDGRKHCTLGDDELFCGNLSCPGLYRCQQSTTCLLLDEFCDNLRQCPYGDDEVGCDVTCPIGCSCQGFVFICHQIEIETIFRDLSVEARKIDFSSSVFPNNNFIVPAYTYLADFKLFNCSIETILPYSFEQLMNLLHLDLSKNKLKVLQSYTFYGLTKLVTLNVKDNLMLGLIEPNAFMSLPNVKDLELSGTRMKTLFIGTFNGLGNLETLNITGNGLTTLDENVFDELVSLLTIDMTQNDLTKFSHGIFSSLSHLTKMKTDSYIFCCLKPESVSAENCYPKMDEFSSCSNLMRNDVLRVCLWVIALNALIGNFGVIYYRITNKNKPLYMANWLFIMNLVDGCVSRNNCCCRYVLLGKLYFT</sequence>
<feature type="disulfide bond" evidence="10">
    <location>
        <begin position="805"/>
        <end position="817"/>
    </location>
</feature>
<dbReference type="GO" id="GO:0005886">
    <property type="term" value="C:plasma membrane"/>
    <property type="evidence" value="ECO:0007669"/>
    <property type="project" value="TreeGrafter"/>
</dbReference>
<evidence type="ECO:0000256" key="1">
    <source>
        <dbReference type="ARBA" id="ARBA00004167"/>
    </source>
</evidence>
<evidence type="ECO:0000256" key="8">
    <source>
        <dbReference type="ARBA" id="ARBA00023170"/>
    </source>
</evidence>
<name>A0A8B6BRA5_MYTGA</name>
<comment type="subcellular location">
    <subcellularLocation>
        <location evidence="1">Membrane</location>
        <topology evidence="1">Single-pass membrane protein</topology>
    </subcellularLocation>
</comment>
<dbReference type="Pfam" id="PF13855">
    <property type="entry name" value="LRR_8"/>
    <property type="match status" value="1"/>
</dbReference>
<dbReference type="Gene3D" id="3.80.10.10">
    <property type="entry name" value="Ribonuclease Inhibitor"/>
    <property type="match status" value="1"/>
</dbReference>
<dbReference type="Gene3D" id="2.60.120.290">
    <property type="entry name" value="Spermadhesin, CUB domain"/>
    <property type="match status" value="1"/>
</dbReference>
<accession>A0A8B6BRA5</accession>
<evidence type="ECO:0000256" key="2">
    <source>
        <dbReference type="ARBA" id="ARBA00022614"/>
    </source>
</evidence>
<dbReference type="InterPro" id="IPR023415">
    <property type="entry name" value="LDLR_class-A_CS"/>
</dbReference>
<dbReference type="InterPro" id="IPR036055">
    <property type="entry name" value="LDL_receptor-like_sf"/>
</dbReference>
<keyword evidence="4" id="KW-0677">Repeat</keyword>
<dbReference type="CDD" id="cd00041">
    <property type="entry name" value="CUB"/>
    <property type="match status" value="1"/>
</dbReference>
<feature type="disulfide bond" evidence="10">
    <location>
        <begin position="812"/>
        <end position="830"/>
    </location>
</feature>
<dbReference type="GO" id="GO:0043235">
    <property type="term" value="C:receptor complex"/>
    <property type="evidence" value="ECO:0007669"/>
    <property type="project" value="TreeGrafter"/>
</dbReference>
<evidence type="ECO:0000256" key="5">
    <source>
        <dbReference type="ARBA" id="ARBA00022989"/>
    </source>
</evidence>
<dbReference type="PANTHER" id="PTHR22722">
    <property type="entry name" value="LOW-DENSITY LIPOPROTEIN RECEPTOR-RELATED PROTEIN 2-RELATED"/>
    <property type="match status" value="1"/>
</dbReference>
<keyword evidence="14" id="KW-1185">Reference proteome</keyword>
<dbReference type="Gene3D" id="2.60.120.260">
    <property type="entry name" value="Galactose-binding domain-like"/>
    <property type="match status" value="1"/>
</dbReference>
<comment type="caution">
    <text evidence="10">Lacks conserved residue(s) required for the propagation of feature annotation.</text>
</comment>
<evidence type="ECO:0000313" key="13">
    <source>
        <dbReference type="EMBL" id="VDH93934.1"/>
    </source>
</evidence>
<protein>
    <recommendedName>
        <fullName evidence="12">CUB domain-containing protein</fullName>
    </recommendedName>
</protein>
<evidence type="ECO:0000256" key="3">
    <source>
        <dbReference type="ARBA" id="ARBA00022692"/>
    </source>
</evidence>
<dbReference type="Pfam" id="PF00057">
    <property type="entry name" value="Ldl_recept_a"/>
    <property type="match status" value="4"/>
</dbReference>
<dbReference type="InterPro" id="IPR001611">
    <property type="entry name" value="Leu-rich_rpt"/>
</dbReference>
<keyword evidence="7 10" id="KW-1015">Disulfide bond</keyword>
<feature type="disulfide bond" evidence="10">
    <location>
        <begin position="774"/>
        <end position="792"/>
    </location>
</feature>
<dbReference type="PROSITE" id="PS01209">
    <property type="entry name" value="LDLRA_1"/>
    <property type="match status" value="2"/>
</dbReference>
<evidence type="ECO:0000256" key="11">
    <source>
        <dbReference type="SAM" id="Phobius"/>
    </source>
</evidence>
<proteinExistence type="predicted"/>
<gene>
    <name evidence="13" type="ORF">MGAL_10B046714</name>
</gene>
<dbReference type="InterPro" id="IPR003591">
    <property type="entry name" value="Leu-rich_rpt_typical-subtyp"/>
</dbReference>
<feature type="disulfide bond" evidence="10">
    <location>
        <begin position="881"/>
        <end position="893"/>
    </location>
</feature>
<dbReference type="PRINTS" id="PR00261">
    <property type="entry name" value="LDLRECEPTOR"/>
</dbReference>
<dbReference type="SUPFAM" id="SSF52058">
    <property type="entry name" value="L domain-like"/>
    <property type="match status" value="1"/>
</dbReference>
<dbReference type="SMART" id="SM00369">
    <property type="entry name" value="LRR_TYP"/>
    <property type="match status" value="4"/>
</dbReference>
<feature type="domain" description="CUB" evidence="12">
    <location>
        <begin position="619"/>
        <end position="739"/>
    </location>
</feature>
<feature type="disulfide bond" evidence="10">
    <location>
        <begin position="1111"/>
        <end position="1126"/>
    </location>
</feature>
<dbReference type="Gene3D" id="4.10.400.10">
    <property type="entry name" value="Low-density Lipoprotein Receptor"/>
    <property type="match status" value="5"/>
</dbReference>
<dbReference type="InterPro" id="IPR032675">
    <property type="entry name" value="LRR_dom_sf"/>
</dbReference>
<dbReference type="EMBL" id="UYJE01000516">
    <property type="protein sequence ID" value="VDH93934.1"/>
    <property type="molecule type" value="Genomic_DNA"/>
</dbReference>
<feature type="disulfide bond" evidence="10">
    <location>
        <begin position="1053"/>
        <end position="1065"/>
    </location>
</feature>
<feature type="disulfide bond" evidence="10">
    <location>
        <begin position="863"/>
        <end position="878"/>
    </location>
</feature>
<dbReference type="InterPro" id="IPR000859">
    <property type="entry name" value="CUB_dom"/>
</dbReference>
<reference evidence="13" key="1">
    <citation type="submission" date="2018-11" db="EMBL/GenBank/DDBJ databases">
        <authorList>
            <person name="Alioto T."/>
            <person name="Alioto T."/>
        </authorList>
    </citation>
    <scope>NUCLEOTIDE SEQUENCE</scope>
</reference>
<feature type="transmembrane region" description="Helical" evidence="11">
    <location>
        <begin position="1368"/>
        <end position="1390"/>
    </location>
</feature>
<keyword evidence="3 11" id="KW-0812">Transmembrane</keyword>
<dbReference type="SMART" id="SM00042">
    <property type="entry name" value="CUB"/>
    <property type="match status" value="1"/>
</dbReference>
<dbReference type="InterPro" id="IPR035914">
    <property type="entry name" value="Sperma_CUB_dom_sf"/>
</dbReference>
<evidence type="ECO:0000256" key="10">
    <source>
        <dbReference type="PROSITE-ProRule" id="PRU00124"/>
    </source>
</evidence>
<evidence type="ECO:0000259" key="12">
    <source>
        <dbReference type="PROSITE" id="PS01180"/>
    </source>
</evidence>
<organism evidence="13 14">
    <name type="scientific">Mytilus galloprovincialis</name>
    <name type="common">Mediterranean mussel</name>
    <dbReference type="NCBI Taxonomy" id="29158"/>
    <lineage>
        <taxon>Eukaryota</taxon>
        <taxon>Metazoa</taxon>
        <taxon>Spiralia</taxon>
        <taxon>Lophotrochozoa</taxon>
        <taxon>Mollusca</taxon>
        <taxon>Bivalvia</taxon>
        <taxon>Autobranchia</taxon>
        <taxon>Pteriomorphia</taxon>
        <taxon>Mytilida</taxon>
        <taxon>Mytiloidea</taxon>
        <taxon>Mytilidae</taxon>
        <taxon>Mytilinae</taxon>
        <taxon>Mytilus</taxon>
    </lineage>
</organism>
<dbReference type="PROSITE" id="PS01180">
    <property type="entry name" value="CUB"/>
    <property type="match status" value="1"/>
</dbReference>
<dbReference type="GO" id="GO:0005041">
    <property type="term" value="F:low-density lipoprotein particle receptor activity"/>
    <property type="evidence" value="ECO:0007669"/>
    <property type="project" value="TreeGrafter"/>
</dbReference>
<dbReference type="Pfam" id="PF00431">
    <property type="entry name" value="CUB"/>
    <property type="match status" value="1"/>
</dbReference>
<dbReference type="Proteomes" id="UP000596742">
    <property type="component" value="Unassembled WGS sequence"/>
</dbReference>
<keyword evidence="9" id="KW-0325">Glycoprotein</keyword>
<dbReference type="InterPro" id="IPR002172">
    <property type="entry name" value="LDrepeatLR_classA_rpt"/>
</dbReference>
<evidence type="ECO:0000256" key="6">
    <source>
        <dbReference type="ARBA" id="ARBA00023136"/>
    </source>
</evidence>
<dbReference type="OrthoDB" id="6116813at2759"/>
<keyword evidence="6 11" id="KW-0472">Membrane</keyword>
<evidence type="ECO:0000256" key="9">
    <source>
        <dbReference type="ARBA" id="ARBA00023180"/>
    </source>
</evidence>
<feature type="disulfide bond" evidence="10">
    <location>
        <begin position="824"/>
        <end position="839"/>
    </location>
</feature>
<keyword evidence="5 11" id="KW-1133">Transmembrane helix</keyword>
<feature type="disulfide bond" evidence="10">
    <location>
        <begin position="786"/>
        <end position="801"/>
    </location>
</feature>